<dbReference type="AlphaFoldDB" id="A0A151T997"/>
<protein>
    <recommendedName>
        <fullName evidence="2">Retrotransposon Copia-like N-terminal domain-containing protein</fullName>
    </recommendedName>
</protein>
<accession>A0A151T997</accession>
<name>A0A151T997_CAJCA</name>
<dbReference type="PANTHER" id="PTHR37610:SF101">
    <property type="entry name" value="(RAPE) HYPOTHETICAL PROTEIN"/>
    <property type="match status" value="1"/>
</dbReference>
<sequence>MAEIREETKEQGKPLRSTYDLNSNDGPGNIITQVQLRGENYDEWARAMRASLRARRKWGFIDGAIKQPKEGTIEMEDWWTVQSTLVSWILNTIEPNLRSTISYMENARDLWEDIRERFSITN</sequence>
<organism evidence="3 4">
    <name type="scientific">Cajanus cajan</name>
    <name type="common">Pigeon pea</name>
    <name type="synonym">Cajanus indicus</name>
    <dbReference type="NCBI Taxonomy" id="3821"/>
    <lineage>
        <taxon>Eukaryota</taxon>
        <taxon>Viridiplantae</taxon>
        <taxon>Streptophyta</taxon>
        <taxon>Embryophyta</taxon>
        <taxon>Tracheophyta</taxon>
        <taxon>Spermatophyta</taxon>
        <taxon>Magnoliopsida</taxon>
        <taxon>eudicotyledons</taxon>
        <taxon>Gunneridae</taxon>
        <taxon>Pentapetalae</taxon>
        <taxon>rosids</taxon>
        <taxon>fabids</taxon>
        <taxon>Fabales</taxon>
        <taxon>Fabaceae</taxon>
        <taxon>Papilionoideae</taxon>
        <taxon>50 kb inversion clade</taxon>
        <taxon>NPAAA clade</taxon>
        <taxon>indigoferoid/millettioid clade</taxon>
        <taxon>Phaseoleae</taxon>
        <taxon>Cajanus</taxon>
    </lineage>
</organism>
<evidence type="ECO:0000313" key="4">
    <source>
        <dbReference type="Proteomes" id="UP000075243"/>
    </source>
</evidence>
<proteinExistence type="predicted"/>
<feature type="domain" description="Retrotransposon Copia-like N-terminal" evidence="2">
    <location>
        <begin position="23"/>
        <end position="69"/>
    </location>
</feature>
<dbReference type="Gramene" id="C.cajan_17661.t">
    <property type="protein sequence ID" value="C.cajan_17661.t.cds1"/>
    <property type="gene ID" value="C.cajan_17661"/>
</dbReference>
<feature type="compositionally biased region" description="Basic and acidic residues" evidence="1">
    <location>
        <begin position="1"/>
        <end position="13"/>
    </location>
</feature>
<dbReference type="OMA" id="WILITIK"/>
<reference evidence="3 4" key="1">
    <citation type="journal article" date="2012" name="Nat. Biotechnol.">
        <title>Draft genome sequence of pigeonpea (Cajanus cajan), an orphan legume crop of resource-poor farmers.</title>
        <authorList>
            <person name="Varshney R.K."/>
            <person name="Chen W."/>
            <person name="Li Y."/>
            <person name="Bharti A.K."/>
            <person name="Saxena R.K."/>
            <person name="Schlueter J.A."/>
            <person name="Donoghue M.T."/>
            <person name="Azam S."/>
            <person name="Fan G."/>
            <person name="Whaley A.M."/>
            <person name="Farmer A.D."/>
            <person name="Sheridan J."/>
            <person name="Iwata A."/>
            <person name="Tuteja R."/>
            <person name="Penmetsa R.V."/>
            <person name="Wu W."/>
            <person name="Upadhyaya H.D."/>
            <person name="Yang S.P."/>
            <person name="Shah T."/>
            <person name="Saxena K.B."/>
            <person name="Michael T."/>
            <person name="McCombie W.R."/>
            <person name="Yang B."/>
            <person name="Zhang G."/>
            <person name="Yang H."/>
            <person name="Wang J."/>
            <person name="Spillane C."/>
            <person name="Cook D.R."/>
            <person name="May G.D."/>
            <person name="Xu X."/>
            <person name="Jackson S.A."/>
        </authorList>
    </citation>
    <scope>NUCLEOTIDE SEQUENCE [LARGE SCALE GENOMIC DNA]</scope>
    <source>
        <strain evidence="4">cv. Asha</strain>
    </source>
</reference>
<evidence type="ECO:0000259" key="2">
    <source>
        <dbReference type="Pfam" id="PF14244"/>
    </source>
</evidence>
<dbReference type="EMBL" id="CM003609">
    <property type="protein sequence ID" value="KYP63605.1"/>
    <property type="molecule type" value="Genomic_DNA"/>
</dbReference>
<dbReference type="Proteomes" id="UP000075243">
    <property type="component" value="Chromosome 7"/>
</dbReference>
<gene>
    <name evidence="3" type="ORF">KK1_018184</name>
</gene>
<dbReference type="PANTHER" id="PTHR37610">
    <property type="entry name" value="CCHC-TYPE DOMAIN-CONTAINING PROTEIN"/>
    <property type="match status" value="1"/>
</dbReference>
<evidence type="ECO:0000256" key="1">
    <source>
        <dbReference type="SAM" id="MobiDB-lite"/>
    </source>
</evidence>
<dbReference type="InterPro" id="IPR029472">
    <property type="entry name" value="Copia-like_N"/>
</dbReference>
<feature type="region of interest" description="Disordered" evidence="1">
    <location>
        <begin position="1"/>
        <end position="26"/>
    </location>
</feature>
<keyword evidence="4" id="KW-1185">Reference proteome</keyword>
<dbReference type="Pfam" id="PF14244">
    <property type="entry name" value="Retrotran_gag_3"/>
    <property type="match status" value="1"/>
</dbReference>
<evidence type="ECO:0000313" key="3">
    <source>
        <dbReference type="EMBL" id="KYP63605.1"/>
    </source>
</evidence>